<evidence type="ECO:0000256" key="5">
    <source>
        <dbReference type="ARBA" id="ARBA00022692"/>
    </source>
</evidence>
<gene>
    <name evidence="12" type="ORF">H702_00955</name>
    <name evidence="13" type="ORF">SAMN02910290_01734</name>
</gene>
<dbReference type="CDD" id="cd06261">
    <property type="entry name" value="TM_PBP2"/>
    <property type="match status" value="1"/>
</dbReference>
<evidence type="ECO:0000313" key="12">
    <source>
        <dbReference type="EMBL" id="KFN88786.1"/>
    </source>
</evidence>
<evidence type="ECO:0000256" key="8">
    <source>
        <dbReference type="ARBA" id="ARBA00023136"/>
    </source>
</evidence>
<dbReference type="PANTHER" id="PTHR30614:SF20">
    <property type="entry name" value="GLUTAMINE TRANSPORT SYSTEM PERMEASE PROTEIN GLNP"/>
    <property type="match status" value="1"/>
</dbReference>
<comment type="subcellular location">
    <subcellularLocation>
        <location evidence="1 9">Cell membrane</location>
        <topology evidence="1 9">Multi-pass membrane protein</topology>
    </subcellularLocation>
</comment>
<feature type="signal peptide" evidence="10">
    <location>
        <begin position="1"/>
        <end position="24"/>
    </location>
</feature>
<keyword evidence="3 9" id="KW-0813">Transport</keyword>
<keyword evidence="15" id="KW-1185">Reference proteome</keyword>
<dbReference type="CDD" id="cd13627">
    <property type="entry name" value="PBP2_AA_binding_like_2"/>
    <property type="match status" value="1"/>
</dbReference>
<dbReference type="InterPro" id="IPR043429">
    <property type="entry name" value="ArtM/GltK/GlnP/TcyL/YhdX-like"/>
</dbReference>
<reference evidence="12 14" key="1">
    <citation type="journal article" date="2014" name="Genome Announc.">
        <title>Draft Genome Sequences of Streptococcus bovis Strains ATCC 33317 and JB1.</title>
        <authorList>
            <person name="Benahmed F.H."/>
            <person name="Gopinath G.R."/>
            <person name="Harbottle H."/>
            <person name="Cotta M.A."/>
            <person name="Luo Y."/>
            <person name="Henderson C."/>
            <person name="Teri P."/>
            <person name="Soppet D."/>
            <person name="Rasmussen M."/>
            <person name="Whitehead T.R."/>
            <person name="Davidson M."/>
        </authorList>
    </citation>
    <scope>NUCLEOTIDE SEQUENCE [LARGE SCALE GENOMIC DNA]</scope>
    <source>
        <strain evidence="12 14">JB1</strain>
    </source>
</reference>
<comment type="similarity">
    <text evidence="2">Belongs to the binding-protein-dependent transport system permease family. HisMQ subfamily.</text>
</comment>
<dbReference type="AlphaFoldDB" id="A0A091BSZ0"/>
<dbReference type="InterPro" id="IPR035906">
    <property type="entry name" value="MetI-like_sf"/>
</dbReference>
<dbReference type="Gene3D" id="1.10.3720.10">
    <property type="entry name" value="MetI-like"/>
    <property type="match status" value="1"/>
</dbReference>
<evidence type="ECO:0000256" key="7">
    <source>
        <dbReference type="ARBA" id="ARBA00022989"/>
    </source>
</evidence>
<dbReference type="PROSITE" id="PS50928">
    <property type="entry name" value="ABC_TM1"/>
    <property type="match status" value="1"/>
</dbReference>
<feature type="transmembrane region" description="Helical" evidence="9">
    <location>
        <begin position="303"/>
        <end position="323"/>
    </location>
</feature>
<keyword evidence="7 9" id="KW-1133">Transmembrane helix</keyword>
<protein>
    <submittedName>
        <fullName evidence="13">Amino acid ABC transporter substrate-binding protein, PAAT family /amino acid ABC transporter membrane protein, PAAT family</fullName>
    </submittedName>
    <submittedName>
        <fullName evidence="12">Glutamine ABC transporter substrate-binding protein</fullName>
    </submittedName>
</protein>
<keyword evidence="5 9" id="KW-0812">Transmembrane</keyword>
<sequence>MKKLLLSCFAALLLLFGGMTSANADEYLRVGMEAAYAPFNWTQDDDSNGAVPIEGTSQYANGYDVQIAKKIADSLGKELLVVKTTWTGLIPALTSGKIDMIAAGMSPTAERKKEIAFSDSYYTSYPVIVVSKKGDFAQATSLKDFAGAKLTSQQGVYLYNLIDQIKDASKETAMGDFNQMRQALESGIIDGYVSERPDAISAENANSDFKMIAFEDGKGFATSKADTAIAVGLRKDDTDTLAKVNAVLAGISDNDRLQLMDDMIEKQPADKSEKDQKSNFFTDMWGIFEKNWNQFLRGAGVTLLISIIGTVVGLFIGLLIGVYRTAPKAANKFLAGLQKVFGWLLSVYIEIFRGTPMIVQAMVIYYGTAQAFGISIDRTLAAIFIVSINTGAYMSEIVRGGIFAVDKGQFEAATALGFTHGQTMRKIVLPQVVRNILPATGNEFVINIKDTSVLNVISVVELYFSGNTVATQTYQYFQTFTIIAIIYFVLTFTVTRILRFIERRFDADTYTTGANQNQTKEVK</sequence>
<evidence type="ECO:0000256" key="1">
    <source>
        <dbReference type="ARBA" id="ARBA00004651"/>
    </source>
</evidence>
<dbReference type="Pfam" id="PF00528">
    <property type="entry name" value="BPD_transp_1"/>
    <property type="match status" value="1"/>
</dbReference>
<dbReference type="InterPro" id="IPR001638">
    <property type="entry name" value="Solute-binding_3/MltF_N"/>
</dbReference>
<organism evidence="12 14">
    <name type="scientific">Streptococcus equinus JB1</name>
    <dbReference type="NCBI Taxonomy" id="1294274"/>
    <lineage>
        <taxon>Bacteria</taxon>
        <taxon>Bacillati</taxon>
        <taxon>Bacillota</taxon>
        <taxon>Bacilli</taxon>
        <taxon>Lactobacillales</taxon>
        <taxon>Streptococcaceae</taxon>
        <taxon>Streptococcus</taxon>
    </lineage>
</organism>
<keyword evidence="10" id="KW-0732">Signal</keyword>
<feature type="transmembrane region" description="Helical" evidence="9">
    <location>
        <begin position="476"/>
        <end position="495"/>
    </location>
</feature>
<dbReference type="Gene3D" id="3.40.190.10">
    <property type="entry name" value="Periplasmic binding protein-like II"/>
    <property type="match status" value="2"/>
</dbReference>
<dbReference type="SMART" id="SM00062">
    <property type="entry name" value="PBPb"/>
    <property type="match status" value="1"/>
</dbReference>
<feature type="chain" id="PRO_5001870021" evidence="10">
    <location>
        <begin position="25"/>
        <end position="523"/>
    </location>
</feature>
<dbReference type="PANTHER" id="PTHR30614">
    <property type="entry name" value="MEMBRANE COMPONENT OF AMINO ACID ABC TRANSPORTER"/>
    <property type="match status" value="1"/>
</dbReference>
<evidence type="ECO:0000313" key="13">
    <source>
        <dbReference type="EMBL" id="SFL42077.1"/>
    </source>
</evidence>
<evidence type="ECO:0000256" key="3">
    <source>
        <dbReference type="ARBA" id="ARBA00022448"/>
    </source>
</evidence>
<dbReference type="EMBL" id="AUZH01000002">
    <property type="protein sequence ID" value="KFN88786.1"/>
    <property type="molecule type" value="Genomic_DNA"/>
</dbReference>
<keyword evidence="6" id="KW-0029">Amino-acid transport</keyword>
<dbReference type="Proteomes" id="UP000182793">
    <property type="component" value="Unassembled WGS sequence"/>
</dbReference>
<dbReference type="NCBIfam" id="TIGR01726">
    <property type="entry name" value="HEQRo_perm_3TM"/>
    <property type="match status" value="1"/>
</dbReference>
<dbReference type="SUPFAM" id="SSF53850">
    <property type="entry name" value="Periplasmic binding protein-like II"/>
    <property type="match status" value="1"/>
</dbReference>
<evidence type="ECO:0000256" key="9">
    <source>
        <dbReference type="RuleBase" id="RU363032"/>
    </source>
</evidence>
<dbReference type="SUPFAM" id="SSF161098">
    <property type="entry name" value="MetI-like"/>
    <property type="match status" value="1"/>
</dbReference>
<dbReference type="RefSeq" id="WP_039696024.1">
    <property type="nucleotide sequence ID" value="NZ_AUZH01000002.1"/>
</dbReference>
<dbReference type="Proteomes" id="UP000029382">
    <property type="component" value="Unassembled WGS sequence"/>
</dbReference>
<dbReference type="FunFam" id="1.10.3720.10:FF:000033">
    <property type="entry name" value="Polar amino acid ABC transporter permease"/>
    <property type="match status" value="1"/>
</dbReference>
<dbReference type="GO" id="GO:0006865">
    <property type="term" value="P:amino acid transport"/>
    <property type="evidence" value="ECO:0007669"/>
    <property type="project" value="UniProtKB-KW"/>
</dbReference>
<comment type="caution">
    <text evidence="12">The sequence shown here is derived from an EMBL/GenBank/DDBJ whole genome shotgun (WGS) entry which is preliminary data.</text>
</comment>
<dbReference type="GO" id="GO:0022857">
    <property type="term" value="F:transmembrane transporter activity"/>
    <property type="evidence" value="ECO:0007669"/>
    <property type="project" value="InterPro"/>
</dbReference>
<reference evidence="13 15" key="2">
    <citation type="submission" date="2016-10" db="EMBL/GenBank/DDBJ databases">
        <authorList>
            <person name="Varghese N."/>
            <person name="Submissions S."/>
        </authorList>
    </citation>
    <scope>NUCLEOTIDE SEQUENCE [LARGE SCALE GENOMIC DNA]</scope>
    <source>
        <strain evidence="13 15">JB1</strain>
    </source>
</reference>
<keyword evidence="8 9" id="KW-0472">Membrane</keyword>
<feature type="domain" description="ABC transmembrane type-1" evidence="11">
    <location>
        <begin position="299"/>
        <end position="498"/>
    </location>
</feature>
<keyword evidence="4" id="KW-1003">Cell membrane</keyword>
<evidence type="ECO:0000259" key="11">
    <source>
        <dbReference type="PROSITE" id="PS50928"/>
    </source>
</evidence>
<accession>A0A091BSZ0</accession>
<evidence type="ECO:0000256" key="10">
    <source>
        <dbReference type="SAM" id="SignalP"/>
    </source>
</evidence>
<dbReference type="EMBL" id="FOTG01000011">
    <property type="protein sequence ID" value="SFL42077.1"/>
    <property type="molecule type" value="Genomic_DNA"/>
</dbReference>
<feature type="transmembrane region" description="Helical" evidence="9">
    <location>
        <begin position="343"/>
        <end position="366"/>
    </location>
</feature>
<evidence type="ECO:0000256" key="2">
    <source>
        <dbReference type="ARBA" id="ARBA00010072"/>
    </source>
</evidence>
<evidence type="ECO:0000256" key="6">
    <source>
        <dbReference type="ARBA" id="ARBA00022970"/>
    </source>
</evidence>
<evidence type="ECO:0000256" key="4">
    <source>
        <dbReference type="ARBA" id="ARBA00022475"/>
    </source>
</evidence>
<dbReference type="InterPro" id="IPR010065">
    <property type="entry name" value="AA_ABC_transptr_permease_3TM"/>
</dbReference>
<name>A0A091BSZ0_STREI</name>
<proteinExistence type="inferred from homology"/>
<dbReference type="Pfam" id="PF00497">
    <property type="entry name" value="SBP_bac_3"/>
    <property type="match status" value="1"/>
</dbReference>
<evidence type="ECO:0000313" key="15">
    <source>
        <dbReference type="Proteomes" id="UP000182793"/>
    </source>
</evidence>
<dbReference type="InterPro" id="IPR000515">
    <property type="entry name" value="MetI-like"/>
</dbReference>
<evidence type="ECO:0000313" key="14">
    <source>
        <dbReference type="Proteomes" id="UP000029382"/>
    </source>
</evidence>
<dbReference type="GO" id="GO:0043190">
    <property type="term" value="C:ATP-binding cassette (ABC) transporter complex"/>
    <property type="evidence" value="ECO:0007669"/>
    <property type="project" value="InterPro"/>
</dbReference>